<keyword evidence="1" id="KW-1133">Transmembrane helix</keyword>
<dbReference type="EMBL" id="KZ408706">
    <property type="protein sequence ID" value="PIO53660.1"/>
    <property type="molecule type" value="Genomic_DNA"/>
</dbReference>
<sequence>DIGGNMGMFLGMSLLTLIEVLLYCSKVGWITFSKKRRDYMYRKRAQEKEHEKQLEETVTSFKMFRSRKTGARGKIAPLDYCDSSPT</sequence>
<feature type="non-terminal residue" evidence="2">
    <location>
        <position position="1"/>
    </location>
</feature>
<keyword evidence="1" id="KW-0812">Transmembrane</keyword>
<proteinExistence type="predicted"/>
<feature type="non-terminal residue" evidence="2">
    <location>
        <position position="86"/>
    </location>
</feature>
<gene>
    <name evidence="2" type="ORF">TELCIR_24997</name>
</gene>
<dbReference type="Gene3D" id="1.10.287.770">
    <property type="entry name" value="YojJ-like"/>
    <property type="match status" value="1"/>
</dbReference>
<evidence type="ECO:0000313" key="2">
    <source>
        <dbReference type="EMBL" id="PIO53660.1"/>
    </source>
</evidence>
<organism evidence="2 3">
    <name type="scientific">Teladorsagia circumcincta</name>
    <name type="common">Brown stomach worm</name>
    <name type="synonym">Ostertagia circumcincta</name>
    <dbReference type="NCBI Taxonomy" id="45464"/>
    <lineage>
        <taxon>Eukaryota</taxon>
        <taxon>Metazoa</taxon>
        <taxon>Ecdysozoa</taxon>
        <taxon>Nematoda</taxon>
        <taxon>Chromadorea</taxon>
        <taxon>Rhabditida</taxon>
        <taxon>Rhabditina</taxon>
        <taxon>Rhabditomorpha</taxon>
        <taxon>Strongyloidea</taxon>
        <taxon>Trichostrongylidae</taxon>
        <taxon>Teladorsagia</taxon>
    </lineage>
</organism>
<protein>
    <submittedName>
        <fullName evidence="2">Uncharacterized protein</fullName>
    </submittedName>
</protein>
<feature type="transmembrane region" description="Helical" evidence="1">
    <location>
        <begin position="6"/>
        <end position="32"/>
    </location>
</feature>
<accession>A0A2G9T8D8</accession>
<dbReference type="OrthoDB" id="8065060at2759"/>
<keyword evidence="3" id="KW-1185">Reference proteome</keyword>
<name>A0A2G9T8D8_TELCI</name>
<dbReference type="AlphaFoldDB" id="A0A2G9T8D8"/>
<reference evidence="2 3" key="1">
    <citation type="submission" date="2015-09" db="EMBL/GenBank/DDBJ databases">
        <title>Draft genome of the parasitic nematode Teladorsagia circumcincta isolate WARC Sus (inbred).</title>
        <authorList>
            <person name="Mitreva M."/>
        </authorList>
    </citation>
    <scope>NUCLEOTIDE SEQUENCE [LARGE SCALE GENOMIC DNA]</scope>
    <source>
        <strain evidence="2 3">S</strain>
    </source>
</reference>
<dbReference type="Proteomes" id="UP000230423">
    <property type="component" value="Unassembled WGS sequence"/>
</dbReference>
<keyword evidence="1" id="KW-0472">Membrane</keyword>
<evidence type="ECO:0000256" key="1">
    <source>
        <dbReference type="SAM" id="Phobius"/>
    </source>
</evidence>
<evidence type="ECO:0000313" key="3">
    <source>
        <dbReference type="Proteomes" id="UP000230423"/>
    </source>
</evidence>